<comment type="caution">
    <text evidence="2">The sequence shown here is derived from an EMBL/GenBank/DDBJ whole genome shotgun (WGS) entry which is preliminary data.</text>
</comment>
<dbReference type="AlphaFoldDB" id="A0A8K0V969"/>
<organism evidence="2 3">
    <name type="scientific">Szabonella alba</name>
    <dbReference type="NCBI Taxonomy" id="2804194"/>
    <lineage>
        <taxon>Bacteria</taxon>
        <taxon>Pseudomonadati</taxon>
        <taxon>Pseudomonadota</taxon>
        <taxon>Alphaproteobacteria</taxon>
        <taxon>Rhodobacterales</taxon>
        <taxon>Paracoccaceae</taxon>
        <taxon>Szabonella</taxon>
    </lineage>
</organism>
<dbReference type="PROSITE" id="PS51257">
    <property type="entry name" value="PROKAR_LIPOPROTEIN"/>
    <property type="match status" value="1"/>
</dbReference>
<dbReference type="Gene3D" id="2.40.360.10">
    <property type="entry name" value="YmcC-like"/>
    <property type="match status" value="1"/>
</dbReference>
<evidence type="ECO:0000313" key="3">
    <source>
        <dbReference type="Proteomes" id="UP000648908"/>
    </source>
</evidence>
<dbReference type="EMBL" id="JAESVN010000001">
    <property type="protein sequence ID" value="MBL4915695.1"/>
    <property type="molecule type" value="Genomic_DNA"/>
</dbReference>
<reference evidence="2" key="1">
    <citation type="submission" date="2021-01" db="EMBL/GenBank/DDBJ databases">
        <title>Tabrizicola alba sp. nov. a motile alkaliphilic bacterium isolated from a soda lake.</title>
        <authorList>
            <person name="Szuroczki S."/>
            <person name="Abbaszade G."/>
            <person name="Schumann P."/>
            <person name="Toth E."/>
        </authorList>
    </citation>
    <scope>NUCLEOTIDE SEQUENCE</scope>
    <source>
        <strain evidence="2">DMG-N-6</strain>
    </source>
</reference>
<accession>A0A8K0V969</accession>
<dbReference type="SUPFAM" id="SSF159270">
    <property type="entry name" value="YmcC-like"/>
    <property type="match status" value="1"/>
</dbReference>
<keyword evidence="2" id="KW-0449">Lipoprotein</keyword>
<keyword evidence="3" id="KW-1185">Reference proteome</keyword>
<dbReference type="InterPro" id="IPR021308">
    <property type="entry name" value="GfcB"/>
</dbReference>
<evidence type="ECO:0000256" key="1">
    <source>
        <dbReference type="SAM" id="SignalP"/>
    </source>
</evidence>
<feature type="signal peptide" evidence="1">
    <location>
        <begin position="1"/>
        <end position="19"/>
    </location>
</feature>
<feature type="chain" id="PRO_5035451063" evidence="1">
    <location>
        <begin position="20"/>
        <end position="221"/>
    </location>
</feature>
<sequence length="221" mass="23426">MTRTAMMRPAACFAALLLAGCGSDPEQLPVLGMARDAVQSTRAAPAAQPKDLGLTRAYIATLSAPVDLVTIERVGAQGVIARIATNGGVETWSSVDNKTLGLRQGIVTATRGLGADLISASVPSPGQVASDGGHHRRSHVVLGPDDAAVAQVYDCRVSLVGPETVSFVERSYQTRHFQEACSSPMGGFRNDYWFQIGGKLRQSRQFVSDDAGYVLIKHLSD</sequence>
<dbReference type="RefSeq" id="WP_202686276.1">
    <property type="nucleotide sequence ID" value="NZ_JAESVN010000001.1"/>
</dbReference>
<gene>
    <name evidence="2" type="ORF">JL811_00555</name>
</gene>
<evidence type="ECO:0000313" key="2">
    <source>
        <dbReference type="EMBL" id="MBL4915695.1"/>
    </source>
</evidence>
<proteinExistence type="predicted"/>
<dbReference type="Proteomes" id="UP000648908">
    <property type="component" value="Unassembled WGS sequence"/>
</dbReference>
<name>A0A8K0V969_9RHOB</name>
<keyword evidence="1" id="KW-0732">Signal</keyword>
<protein>
    <submittedName>
        <fullName evidence="2">YjbF family lipoprotein</fullName>
    </submittedName>
</protein>
<dbReference type="InterPro" id="IPR023373">
    <property type="entry name" value="YmcC_sf"/>
</dbReference>
<dbReference type="Pfam" id="PF11102">
    <property type="entry name" value="YjbF"/>
    <property type="match status" value="1"/>
</dbReference>